<comment type="caution">
    <text evidence="1">The sequence shown here is derived from an EMBL/GenBank/DDBJ whole genome shotgun (WGS) entry which is preliminary data.</text>
</comment>
<evidence type="ECO:0000313" key="2">
    <source>
        <dbReference type="Proteomes" id="UP000821837"/>
    </source>
</evidence>
<dbReference type="EMBL" id="JABSTV010001249">
    <property type="protein sequence ID" value="KAH7963539.1"/>
    <property type="molecule type" value="Genomic_DNA"/>
</dbReference>
<dbReference type="AlphaFoldDB" id="A0A9D4T0N4"/>
<reference evidence="1" key="2">
    <citation type="submission" date="2021-09" db="EMBL/GenBank/DDBJ databases">
        <authorList>
            <person name="Jia N."/>
            <person name="Wang J."/>
            <person name="Shi W."/>
            <person name="Du L."/>
            <person name="Sun Y."/>
            <person name="Zhan W."/>
            <person name="Jiang J."/>
            <person name="Wang Q."/>
            <person name="Zhang B."/>
            <person name="Ji P."/>
            <person name="Sakyi L.B."/>
            <person name="Cui X."/>
            <person name="Yuan T."/>
            <person name="Jiang B."/>
            <person name="Yang W."/>
            <person name="Lam T.T.-Y."/>
            <person name="Chang Q."/>
            <person name="Ding S."/>
            <person name="Wang X."/>
            <person name="Zhu J."/>
            <person name="Ruan X."/>
            <person name="Zhao L."/>
            <person name="Wei J."/>
            <person name="Que T."/>
            <person name="Du C."/>
            <person name="Cheng J."/>
            <person name="Dai P."/>
            <person name="Han X."/>
            <person name="Huang E."/>
            <person name="Gao Y."/>
            <person name="Liu J."/>
            <person name="Shao H."/>
            <person name="Ye R."/>
            <person name="Li L."/>
            <person name="Wei W."/>
            <person name="Wang X."/>
            <person name="Wang C."/>
            <person name="Huo Q."/>
            <person name="Li W."/>
            <person name="Guo W."/>
            <person name="Chen H."/>
            <person name="Chen S."/>
            <person name="Zhou L."/>
            <person name="Zhou L."/>
            <person name="Ni X."/>
            <person name="Tian J."/>
            <person name="Zhou Y."/>
            <person name="Sheng Y."/>
            <person name="Liu T."/>
            <person name="Pan Y."/>
            <person name="Xia L."/>
            <person name="Li J."/>
            <person name="Zhao F."/>
            <person name="Cao W."/>
        </authorList>
    </citation>
    <scope>NUCLEOTIDE SEQUENCE</scope>
    <source>
        <strain evidence="1">Rsan-2018</strain>
        <tissue evidence="1">Larvae</tissue>
    </source>
</reference>
<dbReference type="Proteomes" id="UP000821837">
    <property type="component" value="Chromosome 3"/>
</dbReference>
<reference evidence="1" key="1">
    <citation type="journal article" date="2020" name="Cell">
        <title>Large-Scale Comparative Analyses of Tick Genomes Elucidate Their Genetic Diversity and Vector Capacities.</title>
        <authorList>
            <consortium name="Tick Genome and Microbiome Consortium (TIGMIC)"/>
            <person name="Jia N."/>
            <person name="Wang J."/>
            <person name="Shi W."/>
            <person name="Du L."/>
            <person name="Sun Y."/>
            <person name="Zhan W."/>
            <person name="Jiang J.F."/>
            <person name="Wang Q."/>
            <person name="Zhang B."/>
            <person name="Ji P."/>
            <person name="Bell-Sakyi L."/>
            <person name="Cui X.M."/>
            <person name="Yuan T.T."/>
            <person name="Jiang B.G."/>
            <person name="Yang W.F."/>
            <person name="Lam T.T."/>
            <person name="Chang Q.C."/>
            <person name="Ding S.J."/>
            <person name="Wang X.J."/>
            <person name="Zhu J.G."/>
            <person name="Ruan X.D."/>
            <person name="Zhao L."/>
            <person name="Wei J.T."/>
            <person name="Ye R.Z."/>
            <person name="Que T.C."/>
            <person name="Du C.H."/>
            <person name="Zhou Y.H."/>
            <person name="Cheng J.X."/>
            <person name="Dai P.F."/>
            <person name="Guo W.B."/>
            <person name="Han X.H."/>
            <person name="Huang E.J."/>
            <person name="Li L.F."/>
            <person name="Wei W."/>
            <person name="Gao Y.C."/>
            <person name="Liu J.Z."/>
            <person name="Shao H.Z."/>
            <person name="Wang X."/>
            <person name="Wang C.C."/>
            <person name="Yang T.C."/>
            <person name="Huo Q.B."/>
            <person name="Li W."/>
            <person name="Chen H.Y."/>
            <person name="Chen S.E."/>
            <person name="Zhou L.G."/>
            <person name="Ni X.B."/>
            <person name="Tian J.H."/>
            <person name="Sheng Y."/>
            <person name="Liu T."/>
            <person name="Pan Y.S."/>
            <person name="Xia L.Y."/>
            <person name="Li J."/>
            <person name="Zhao F."/>
            <person name="Cao W.C."/>
        </authorList>
    </citation>
    <scope>NUCLEOTIDE SEQUENCE</scope>
    <source>
        <strain evidence="1">Rsan-2018</strain>
    </source>
</reference>
<accession>A0A9D4T0N4</accession>
<protein>
    <submittedName>
        <fullName evidence="1">Uncharacterized protein</fullName>
    </submittedName>
</protein>
<sequence length="119" mass="13152">MAFADVIFTAATPAGLQPHLNSLYNYLQERGLEANARKCRTLTIAPSGKHNKAKIVTDRNYTVVGTQVALSEPYRMKRYKYLIPDLLTQVNPNSSAVVAAATMSYQGTWAKELVTLMSD</sequence>
<organism evidence="1 2">
    <name type="scientific">Rhipicephalus sanguineus</name>
    <name type="common">Brown dog tick</name>
    <name type="synonym">Ixodes sanguineus</name>
    <dbReference type="NCBI Taxonomy" id="34632"/>
    <lineage>
        <taxon>Eukaryota</taxon>
        <taxon>Metazoa</taxon>
        <taxon>Ecdysozoa</taxon>
        <taxon>Arthropoda</taxon>
        <taxon>Chelicerata</taxon>
        <taxon>Arachnida</taxon>
        <taxon>Acari</taxon>
        <taxon>Parasitiformes</taxon>
        <taxon>Ixodida</taxon>
        <taxon>Ixodoidea</taxon>
        <taxon>Ixodidae</taxon>
        <taxon>Rhipicephalinae</taxon>
        <taxon>Rhipicephalus</taxon>
        <taxon>Rhipicephalus</taxon>
    </lineage>
</organism>
<gene>
    <name evidence="1" type="ORF">HPB52_021615</name>
</gene>
<name>A0A9D4T0N4_RHISA</name>
<evidence type="ECO:0000313" key="1">
    <source>
        <dbReference type="EMBL" id="KAH7963539.1"/>
    </source>
</evidence>
<proteinExistence type="predicted"/>
<keyword evidence="2" id="KW-1185">Reference proteome</keyword>